<keyword evidence="3" id="KW-1185">Reference proteome</keyword>
<feature type="signal peptide" evidence="1">
    <location>
        <begin position="1"/>
        <end position="28"/>
    </location>
</feature>
<dbReference type="AlphaFoldDB" id="A0A839ZZM5"/>
<keyword evidence="1" id="KW-0732">Signal</keyword>
<protein>
    <recommendedName>
        <fullName evidence="4">Metal-binding protein</fullName>
    </recommendedName>
</protein>
<organism evidence="2 3">
    <name type="scientific">Phenylobacterium haematophilum</name>
    <dbReference type="NCBI Taxonomy" id="98513"/>
    <lineage>
        <taxon>Bacteria</taxon>
        <taxon>Pseudomonadati</taxon>
        <taxon>Pseudomonadota</taxon>
        <taxon>Alphaproteobacteria</taxon>
        <taxon>Caulobacterales</taxon>
        <taxon>Caulobacteraceae</taxon>
        <taxon>Phenylobacterium</taxon>
    </lineage>
</organism>
<dbReference type="PROSITE" id="PS51318">
    <property type="entry name" value="TAT"/>
    <property type="match status" value="1"/>
</dbReference>
<comment type="caution">
    <text evidence="2">The sequence shown here is derived from an EMBL/GenBank/DDBJ whole genome shotgun (WGS) entry which is preliminary data.</text>
</comment>
<accession>A0A839ZZM5</accession>
<gene>
    <name evidence="2" type="ORF">GGQ61_002191</name>
</gene>
<dbReference type="InterPro" id="IPR006311">
    <property type="entry name" value="TAT_signal"/>
</dbReference>
<dbReference type="Pfam" id="PF04214">
    <property type="entry name" value="DUF411"/>
    <property type="match status" value="1"/>
</dbReference>
<feature type="chain" id="PRO_5032465251" description="Metal-binding protein" evidence="1">
    <location>
        <begin position="29"/>
        <end position="152"/>
    </location>
</feature>
<dbReference type="EMBL" id="JACIDK010000002">
    <property type="protein sequence ID" value="MBB3891474.1"/>
    <property type="molecule type" value="Genomic_DNA"/>
</dbReference>
<dbReference type="InterPro" id="IPR007332">
    <property type="entry name" value="DUF411"/>
</dbReference>
<dbReference type="Proteomes" id="UP000530564">
    <property type="component" value="Unassembled WGS sequence"/>
</dbReference>
<evidence type="ECO:0000313" key="3">
    <source>
        <dbReference type="Proteomes" id="UP000530564"/>
    </source>
</evidence>
<dbReference type="RefSeq" id="WP_183772337.1">
    <property type="nucleotide sequence ID" value="NZ_JACIDK010000002.1"/>
</dbReference>
<evidence type="ECO:0008006" key="4">
    <source>
        <dbReference type="Google" id="ProtNLM"/>
    </source>
</evidence>
<reference evidence="2 3" key="1">
    <citation type="submission" date="2020-08" db="EMBL/GenBank/DDBJ databases">
        <title>Genomic Encyclopedia of Type Strains, Phase IV (KMG-IV): sequencing the most valuable type-strain genomes for metagenomic binning, comparative biology and taxonomic classification.</title>
        <authorList>
            <person name="Goeker M."/>
        </authorList>
    </citation>
    <scope>NUCLEOTIDE SEQUENCE [LARGE SCALE GENOMIC DNA]</scope>
    <source>
        <strain evidence="2 3">DSM 21793</strain>
    </source>
</reference>
<proteinExistence type="predicted"/>
<name>A0A839ZZM5_9CAUL</name>
<sequence>MTGFSRRSALAVLALGVTGAGLAFPAAAASGQVFRSPSCTCCGAWIDHMARAGYRLESVVSDDLVAVRRSLGAPDALDACQTAIFSGFAIEGHVPPSDVNSLLARRPTRAVGLAVPVMPLGSPGMETPNDDREAYATLVILPAGRTRTFAQH</sequence>
<evidence type="ECO:0000256" key="1">
    <source>
        <dbReference type="SAM" id="SignalP"/>
    </source>
</evidence>
<evidence type="ECO:0000313" key="2">
    <source>
        <dbReference type="EMBL" id="MBB3891474.1"/>
    </source>
</evidence>